<dbReference type="InterPro" id="IPR009053">
    <property type="entry name" value="Prefoldin"/>
</dbReference>
<gene>
    <name evidence="5" type="ORF">Syun_027507</name>
</gene>
<dbReference type="SUPFAM" id="SSF46579">
    <property type="entry name" value="Prefoldin"/>
    <property type="match status" value="1"/>
</dbReference>
<evidence type="ECO:0000313" key="5">
    <source>
        <dbReference type="EMBL" id="KAK9092596.1"/>
    </source>
</evidence>
<dbReference type="Proteomes" id="UP001420932">
    <property type="component" value="Unassembled WGS sequence"/>
</dbReference>
<keyword evidence="6" id="KW-1185">Reference proteome</keyword>
<dbReference type="Pfam" id="PF02996">
    <property type="entry name" value="Prefoldin"/>
    <property type="match status" value="1"/>
</dbReference>
<dbReference type="GO" id="GO:0009409">
    <property type="term" value="P:response to cold"/>
    <property type="evidence" value="ECO:0007669"/>
    <property type="project" value="UniProtKB-ARBA"/>
</dbReference>
<dbReference type="GO" id="GO:0006457">
    <property type="term" value="P:protein folding"/>
    <property type="evidence" value="ECO:0007669"/>
    <property type="project" value="UniProtKB-ARBA"/>
</dbReference>
<dbReference type="PANTHER" id="PTHR15111:SF0">
    <property type="entry name" value="UNCONVENTIONAL PREFOLDIN RPB5 INTERACTOR 1"/>
    <property type="match status" value="1"/>
</dbReference>
<comment type="subcellular location">
    <subcellularLocation>
        <location evidence="1">Nucleus</location>
    </subcellularLocation>
</comment>
<name>A0AAP0HQA0_9MAGN</name>
<accession>A0AAP0HQA0</accession>
<protein>
    <recommendedName>
        <fullName evidence="7">RNA polymerase II subunit 5-mediating protein homolog</fullName>
    </recommendedName>
</protein>
<sequence length="310" mass="34632">MATNAKGSVTSLSSLYRAEEARKAALMVVQRIAENQNELQTLNLFLSENANLIKLVHKLPDELSHNVMVPFGKAAFFPGRLIHTNEFLVLLGEGYYVERTSKQTVEILGRRGKGLESQIESLKAMMEDLKAEASFFLSTADEAAEGVVEIREDYIEEITSERFSDQAAVSKVDVVSTSKDAGIRGDDEDEEYARIMAKLDELEREELAAESVEGDEGQYFDQSLKTQETNHATPLDLKFHVGCHKATHESVHESIRASYTVRPIPVRNLPVGNREEHTSSVRYRPGNVRGSSLFPVSIAKDVSRNNLFKK</sequence>
<dbReference type="CDD" id="cd23159">
    <property type="entry name" value="Prefoldin_URI1"/>
    <property type="match status" value="1"/>
</dbReference>
<dbReference type="AlphaFoldDB" id="A0AAP0HQA0"/>
<dbReference type="GO" id="GO:0005634">
    <property type="term" value="C:nucleus"/>
    <property type="evidence" value="ECO:0007669"/>
    <property type="project" value="UniProtKB-SubCell"/>
</dbReference>
<dbReference type="Gene3D" id="1.10.287.370">
    <property type="match status" value="1"/>
</dbReference>
<dbReference type="GO" id="GO:0003714">
    <property type="term" value="F:transcription corepressor activity"/>
    <property type="evidence" value="ECO:0007669"/>
    <property type="project" value="TreeGrafter"/>
</dbReference>
<reference evidence="5 6" key="1">
    <citation type="submission" date="2024-01" db="EMBL/GenBank/DDBJ databases">
        <title>Genome assemblies of Stephania.</title>
        <authorList>
            <person name="Yang L."/>
        </authorList>
    </citation>
    <scope>NUCLEOTIDE SEQUENCE [LARGE SCALE GENOMIC DNA]</scope>
    <source>
        <strain evidence="5">YNDBR</strain>
        <tissue evidence="5">Leaf</tissue>
    </source>
</reference>
<dbReference type="GO" id="GO:0000122">
    <property type="term" value="P:negative regulation of transcription by RNA polymerase II"/>
    <property type="evidence" value="ECO:0007669"/>
    <property type="project" value="TreeGrafter"/>
</dbReference>
<dbReference type="GO" id="GO:0003682">
    <property type="term" value="F:chromatin binding"/>
    <property type="evidence" value="ECO:0007669"/>
    <property type="project" value="TreeGrafter"/>
</dbReference>
<comment type="similarity">
    <text evidence="3">Belongs to the RNA polymerase II subunit 5-mediating protein family.</text>
</comment>
<dbReference type="EMBL" id="JBBNAF010000012">
    <property type="protein sequence ID" value="KAK9092596.1"/>
    <property type="molecule type" value="Genomic_DNA"/>
</dbReference>
<evidence type="ECO:0000256" key="1">
    <source>
        <dbReference type="ARBA" id="ARBA00004123"/>
    </source>
</evidence>
<evidence type="ECO:0000313" key="6">
    <source>
        <dbReference type="Proteomes" id="UP001420932"/>
    </source>
</evidence>
<feature type="coiled-coil region" evidence="4">
    <location>
        <begin position="185"/>
        <end position="212"/>
    </location>
</feature>
<organism evidence="5 6">
    <name type="scientific">Stephania yunnanensis</name>
    <dbReference type="NCBI Taxonomy" id="152371"/>
    <lineage>
        <taxon>Eukaryota</taxon>
        <taxon>Viridiplantae</taxon>
        <taxon>Streptophyta</taxon>
        <taxon>Embryophyta</taxon>
        <taxon>Tracheophyta</taxon>
        <taxon>Spermatophyta</taxon>
        <taxon>Magnoliopsida</taxon>
        <taxon>Ranunculales</taxon>
        <taxon>Menispermaceae</taxon>
        <taxon>Menispermoideae</taxon>
        <taxon>Cissampelideae</taxon>
        <taxon>Stephania</taxon>
    </lineage>
</organism>
<dbReference type="PANTHER" id="PTHR15111">
    <property type="entry name" value="RNA POLYMERASE II SUBUNIT 5-MEDIATING PROTEIN NNX3"/>
    <property type="match status" value="1"/>
</dbReference>
<keyword evidence="2" id="KW-0539">Nucleus</keyword>
<dbReference type="InterPro" id="IPR004127">
    <property type="entry name" value="Prefoldin_subunit_alpha"/>
</dbReference>
<dbReference type="GO" id="GO:0019212">
    <property type="term" value="F:phosphatase inhibitor activity"/>
    <property type="evidence" value="ECO:0007669"/>
    <property type="project" value="TreeGrafter"/>
</dbReference>
<proteinExistence type="inferred from homology"/>
<evidence type="ECO:0000256" key="2">
    <source>
        <dbReference type="ARBA" id="ARBA00023242"/>
    </source>
</evidence>
<evidence type="ECO:0008006" key="7">
    <source>
        <dbReference type="Google" id="ProtNLM"/>
    </source>
</evidence>
<dbReference type="InterPro" id="IPR052255">
    <property type="entry name" value="RNA_pol_II_subunit5-mediator"/>
</dbReference>
<comment type="caution">
    <text evidence="5">The sequence shown here is derived from an EMBL/GenBank/DDBJ whole genome shotgun (WGS) entry which is preliminary data.</text>
</comment>
<evidence type="ECO:0000256" key="3">
    <source>
        <dbReference type="ARBA" id="ARBA00038295"/>
    </source>
</evidence>
<keyword evidence="4" id="KW-0175">Coiled coil</keyword>
<evidence type="ECO:0000256" key="4">
    <source>
        <dbReference type="SAM" id="Coils"/>
    </source>
</evidence>